<keyword evidence="3" id="KW-0677">Repeat</keyword>
<dbReference type="SMART" id="SM00320">
    <property type="entry name" value="WD40"/>
    <property type="match status" value="6"/>
</dbReference>
<dbReference type="AlphaFoldDB" id="A0A7R7WD95"/>
<dbReference type="Pfam" id="PF00400">
    <property type="entry name" value="WD40"/>
    <property type="match status" value="4"/>
</dbReference>
<dbReference type="PRINTS" id="PR00320">
    <property type="entry name" value="GPROTEINBRPT"/>
</dbReference>
<feature type="region of interest" description="Disordered" evidence="6">
    <location>
        <begin position="102"/>
        <end position="174"/>
    </location>
</feature>
<evidence type="ECO:0000256" key="4">
    <source>
        <dbReference type="ARBA" id="ARBA00023242"/>
    </source>
</evidence>
<dbReference type="RefSeq" id="XP_041544639.1">
    <property type="nucleotide sequence ID" value="XM_041691122.1"/>
</dbReference>
<dbReference type="PROSITE" id="PS50082">
    <property type="entry name" value="WD_REPEATS_2"/>
    <property type="match status" value="4"/>
</dbReference>
<dbReference type="GO" id="GO:0032040">
    <property type="term" value="C:small-subunit processome"/>
    <property type="evidence" value="ECO:0007669"/>
    <property type="project" value="TreeGrafter"/>
</dbReference>
<feature type="repeat" description="WD" evidence="5">
    <location>
        <begin position="527"/>
        <end position="568"/>
    </location>
</feature>
<evidence type="ECO:0000256" key="3">
    <source>
        <dbReference type="ARBA" id="ARBA00022737"/>
    </source>
</evidence>
<evidence type="ECO:0000256" key="1">
    <source>
        <dbReference type="ARBA" id="ARBA00004123"/>
    </source>
</evidence>
<dbReference type="KEGG" id="aluc:AKAW2_51218A"/>
<dbReference type="Proteomes" id="UP000661280">
    <property type="component" value="Chromosome 5"/>
</dbReference>
<proteinExistence type="predicted"/>
<dbReference type="InterPro" id="IPR020472">
    <property type="entry name" value="WD40_PAC1"/>
</dbReference>
<evidence type="ECO:0000256" key="6">
    <source>
        <dbReference type="SAM" id="MobiDB-lite"/>
    </source>
</evidence>
<reference evidence="7" key="2">
    <citation type="submission" date="2021-02" db="EMBL/GenBank/DDBJ databases">
        <title>Aspergillus luchuensis mut. kawachii IFO 4304 genome sequence.</title>
        <authorList>
            <person name="Mori K."/>
            <person name="Kadooka C."/>
            <person name="Goto M."/>
            <person name="Futagami T."/>
        </authorList>
    </citation>
    <scope>NUCLEOTIDE SEQUENCE</scope>
    <source>
        <strain evidence="7">IFO 4308</strain>
    </source>
</reference>
<accession>A0A7R7WD95</accession>
<evidence type="ECO:0000313" key="8">
    <source>
        <dbReference type="Proteomes" id="UP000661280"/>
    </source>
</evidence>
<feature type="repeat" description="WD" evidence="5">
    <location>
        <begin position="357"/>
        <end position="404"/>
    </location>
</feature>
<dbReference type="GeneID" id="64962198"/>
<dbReference type="PANTHER" id="PTHR19865">
    <property type="entry name" value="U3 SMALL NUCLEOLAR RNA INTERACTING PROTEIN 2"/>
    <property type="match status" value="1"/>
</dbReference>
<dbReference type="Gene3D" id="2.130.10.10">
    <property type="entry name" value="YVTN repeat-like/Quinoprotein amine dehydrogenase"/>
    <property type="match status" value="1"/>
</dbReference>
<dbReference type="EMBL" id="AP024429">
    <property type="protein sequence ID" value="BCS00877.1"/>
    <property type="molecule type" value="Genomic_DNA"/>
</dbReference>
<dbReference type="InterPro" id="IPR036322">
    <property type="entry name" value="WD40_repeat_dom_sf"/>
</dbReference>
<gene>
    <name evidence="7" type="primary">RRP9</name>
    <name evidence="7" type="ORF">AKAW2_51218A</name>
</gene>
<feature type="compositionally biased region" description="Acidic residues" evidence="6">
    <location>
        <begin position="159"/>
        <end position="172"/>
    </location>
</feature>
<dbReference type="SUPFAM" id="SSF50978">
    <property type="entry name" value="WD40 repeat-like"/>
    <property type="match status" value="1"/>
</dbReference>
<feature type="region of interest" description="Disordered" evidence="6">
    <location>
        <begin position="273"/>
        <end position="299"/>
    </location>
</feature>
<keyword evidence="4" id="KW-0539">Nucleus</keyword>
<dbReference type="InterPro" id="IPR019775">
    <property type="entry name" value="WD40_repeat_CS"/>
</dbReference>
<dbReference type="PROSITE" id="PS50294">
    <property type="entry name" value="WD_REPEATS_REGION"/>
    <property type="match status" value="1"/>
</dbReference>
<dbReference type="InterPro" id="IPR001680">
    <property type="entry name" value="WD40_rpt"/>
</dbReference>
<dbReference type="GO" id="GO:0034511">
    <property type="term" value="F:U3 snoRNA binding"/>
    <property type="evidence" value="ECO:0007669"/>
    <property type="project" value="InterPro"/>
</dbReference>
<comment type="subcellular location">
    <subcellularLocation>
        <location evidence="1">Nucleus</location>
    </subcellularLocation>
</comment>
<evidence type="ECO:0000256" key="2">
    <source>
        <dbReference type="ARBA" id="ARBA00022574"/>
    </source>
</evidence>
<dbReference type="OrthoDB" id="189968at2759"/>
<feature type="repeat" description="WD" evidence="5">
    <location>
        <begin position="407"/>
        <end position="440"/>
    </location>
</feature>
<reference evidence="7" key="1">
    <citation type="submission" date="2021-01" db="EMBL/GenBank/DDBJ databases">
        <authorList>
            <consortium name="Aspergillus luchuensis mut. kawachii IFO 4304 genome sequencing consortium"/>
            <person name="Kazuki M."/>
            <person name="Futagami T."/>
        </authorList>
    </citation>
    <scope>NUCLEOTIDE SEQUENCE</scope>
    <source>
        <strain evidence="7">IFO 4308</strain>
    </source>
</reference>
<sequence length="714" mass="77961">MTVESPSLAARSFDCLELRLLLPYCLRPELRAESAIRRKVDAPSACTVHRQKKSEKPSISIASANLPEPSSPPDPLLPPVFHSRSFGQLHWVMSSFFTLPASQRKRKREDRAGAPASKKRGVDGDGDAGARSGKKKTREPSVSGSDIDEDELSGASGLSEEESGSDSDEGETAGDRRLKLAERYLENVRDEVEDYGFDAAEIDRDLIAERLKEDVDEFKGRVYRQIASELAFSTASHTFFRADTQSTTSIAVHAPYVYTVSKDKTLIKWELATPTSTTPTTNGETSKRPPAPQRKKPKQVRFVRGLRKVAETGEEHGHTKNILSVAVSPSGKFVATGGQDRKLIVWDAETLTPLKTFTQHRDAVSGLAFARHISTMSSGEQLFSGSYDRTIKTWSLSTAGHAYVETLFGHQDHVTSVAAMAIDQCVSVGARDRTARLWKVIEESQLIFRGGSKSASYQENNIDCVAPLPPNHFVTGSDSGSISLWSVHKKKPLHTIPHAHGLDPLPPLDELSSEVNQETAAHNSRHLRRMPRWITALTTLPGTDVVLSGSWDGFIRAWKISEDKKTIVALGPIGAGSSIPLTPDTPSEQLKQTLAFDTPTSPDHMAVDGAPAQQAEEEAEPLIKGVVNDIAVFERRAETAKPGQAPAEPKPKTKTNNKPSAPEQHGLCIVAAVGKEHRLARFKCFSNNFHDGPTADGRNGAVVFEVPFISEKSK</sequence>
<dbReference type="PANTHER" id="PTHR19865:SF0">
    <property type="entry name" value="U3 SMALL NUCLEOLAR RNA-INTERACTING PROTEIN 2"/>
    <property type="match status" value="1"/>
</dbReference>
<feature type="region of interest" description="Disordered" evidence="6">
    <location>
        <begin position="41"/>
        <end position="79"/>
    </location>
</feature>
<dbReference type="PROSITE" id="PS00678">
    <property type="entry name" value="WD_REPEATS_1"/>
    <property type="match status" value="1"/>
</dbReference>
<keyword evidence="8" id="KW-1185">Reference proteome</keyword>
<feature type="region of interest" description="Disordered" evidence="6">
    <location>
        <begin position="637"/>
        <end position="663"/>
    </location>
</feature>
<dbReference type="CDD" id="cd00200">
    <property type="entry name" value="WD40"/>
    <property type="match status" value="1"/>
</dbReference>
<feature type="repeat" description="WD" evidence="5">
    <location>
        <begin position="315"/>
        <end position="356"/>
    </location>
</feature>
<evidence type="ECO:0000313" key="7">
    <source>
        <dbReference type="EMBL" id="BCS00877.1"/>
    </source>
</evidence>
<name>A0A7R7WD95_ASPKA</name>
<keyword evidence="2 5" id="KW-0853">WD repeat</keyword>
<dbReference type="InterPro" id="IPR015943">
    <property type="entry name" value="WD40/YVTN_repeat-like_dom_sf"/>
</dbReference>
<organism evidence="7 8">
    <name type="scientific">Aspergillus kawachii</name>
    <name type="common">White koji mold</name>
    <name type="synonym">Aspergillus awamori var. kawachi</name>
    <dbReference type="NCBI Taxonomy" id="1069201"/>
    <lineage>
        <taxon>Eukaryota</taxon>
        <taxon>Fungi</taxon>
        <taxon>Dikarya</taxon>
        <taxon>Ascomycota</taxon>
        <taxon>Pezizomycotina</taxon>
        <taxon>Eurotiomycetes</taxon>
        <taxon>Eurotiomycetidae</taxon>
        <taxon>Eurotiales</taxon>
        <taxon>Aspergillaceae</taxon>
        <taxon>Aspergillus</taxon>
        <taxon>Aspergillus subgen. Circumdati</taxon>
    </lineage>
</organism>
<feature type="compositionally biased region" description="Pro residues" evidence="6">
    <location>
        <begin position="69"/>
        <end position="78"/>
    </location>
</feature>
<evidence type="ECO:0000256" key="5">
    <source>
        <dbReference type="PROSITE-ProRule" id="PRU00221"/>
    </source>
</evidence>
<protein>
    <submittedName>
        <fullName evidence="7">Pre-rRNA processing protein</fullName>
    </submittedName>
</protein>
<dbReference type="InterPro" id="IPR039241">
    <property type="entry name" value="Rrp9-like"/>
</dbReference>